<dbReference type="Gene3D" id="2.40.170.20">
    <property type="entry name" value="TonB-dependent receptor, beta-barrel domain"/>
    <property type="match status" value="1"/>
</dbReference>
<evidence type="ECO:0000256" key="7">
    <source>
        <dbReference type="ARBA" id="ARBA00023136"/>
    </source>
</evidence>
<dbReference type="PANTHER" id="PTHR32552:SF82">
    <property type="entry name" value="FCUA PROTEIN"/>
    <property type="match status" value="1"/>
</dbReference>
<protein>
    <submittedName>
        <fullName evidence="15">TonB-dependent siderophore receptor</fullName>
    </submittedName>
</protein>
<dbReference type="Proteomes" id="UP001166251">
    <property type="component" value="Unassembled WGS sequence"/>
</dbReference>
<evidence type="ECO:0000256" key="4">
    <source>
        <dbReference type="ARBA" id="ARBA00022452"/>
    </source>
</evidence>
<dbReference type="InterPro" id="IPR000531">
    <property type="entry name" value="Beta-barrel_TonB"/>
</dbReference>
<keyword evidence="6 11" id="KW-0798">TonB box</keyword>
<keyword evidence="16" id="KW-1185">Reference proteome</keyword>
<keyword evidence="8 15" id="KW-0675">Receptor</keyword>
<evidence type="ECO:0000256" key="12">
    <source>
        <dbReference type="SAM" id="SignalP"/>
    </source>
</evidence>
<evidence type="ECO:0000259" key="13">
    <source>
        <dbReference type="Pfam" id="PF00593"/>
    </source>
</evidence>
<dbReference type="InterPro" id="IPR012910">
    <property type="entry name" value="Plug_dom"/>
</dbReference>
<proteinExistence type="inferred from homology"/>
<dbReference type="CDD" id="cd01347">
    <property type="entry name" value="ligand_gated_channel"/>
    <property type="match status" value="1"/>
</dbReference>
<accession>A0ABS7EE52</accession>
<gene>
    <name evidence="15" type="ORF">K0504_06210</name>
</gene>
<keyword evidence="5 10" id="KW-0812">Transmembrane</keyword>
<dbReference type="NCBIfam" id="TIGR01783">
    <property type="entry name" value="TonB-siderophor"/>
    <property type="match status" value="1"/>
</dbReference>
<comment type="subcellular location">
    <subcellularLocation>
        <location evidence="1 10">Cell outer membrane</location>
        <topology evidence="1 10">Multi-pass membrane protein</topology>
    </subcellularLocation>
</comment>
<sequence>MNTLKFPKSKLALACLTALVGVSPNALADDEASPETVTIVGHKLTELGEQNNAGALGMTTVLETPFSVDVISLQDMELRQVNTLDSLFSREASVSTDASAYSTFGSSIRVRGLALDYTNSFKINGLSFANFGGELPYEAFEQVTLLKGATGYMYGMAAPGGVVNYVTKKPVESMVSANAGVRSDSILHAHVDASARFGSEDEFGARVNVVKEKGDTYLDGGNIDRETVTLAVDGQLTDSLYWTMDFIYNDRLTENSWTVMNNSMSADDSLPKTVSGDRNIGTDGTFDNYKTTVLLTALNWDISDNWSLKVEYDYSKNETEWVKSLAYLLNSDGDVSISMYEQYFDIDFDQVQGIVNGHFDTGSINHKVTLGGSWQRSKTYRNDGGEYGRKVTWGYGVDNLFEPVDLPRYEATLQKDLALAWEDEQTSLFANDLISFNDQWQALVGVRHTDVEHSPGEYFESYHDHTDDSATTPVAALMYRPNNETNIYVSYVEAFEAESTFVDERYENEGDLLPPLESKQYEAGIKTSQQDWTITAAIFRIERGAEMVDGDNRLVQDGETIYQGIEFSGALSVTENFSLYGDVMLLDSEYDKTDGDYEGNDVAGAPKRQMTLQTNYDVSALPGLSLNLGGKYYGETASDSANNWDLPSYTLVYGGASYQMPVGDNHLTIIGTVDNLFDKEFWTVGDNYGAIRIGEPRTFAVRAKLDF</sequence>
<dbReference type="PROSITE" id="PS52016">
    <property type="entry name" value="TONB_DEPENDENT_REC_3"/>
    <property type="match status" value="1"/>
</dbReference>
<feature type="domain" description="TonB-dependent receptor-like beta-barrel" evidence="13">
    <location>
        <begin position="257"/>
        <end position="676"/>
    </location>
</feature>
<evidence type="ECO:0000256" key="3">
    <source>
        <dbReference type="ARBA" id="ARBA00022448"/>
    </source>
</evidence>
<keyword evidence="4 10" id="KW-1134">Transmembrane beta strand</keyword>
<evidence type="ECO:0000313" key="16">
    <source>
        <dbReference type="Proteomes" id="UP001166251"/>
    </source>
</evidence>
<evidence type="ECO:0000256" key="8">
    <source>
        <dbReference type="ARBA" id="ARBA00023170"/>
    </source>
</evidence>
<evidence type="ECO:0000256" key="1">
    <source>
        <dbReference type="ARBA" id="ARBA00004571"/>
    </source>
</evidence>
<evidence type="ECO:0000256" key="10">
    <source>
        <dbReference type="PROSITE-ProRule" id="PRU01360"/>
    </source>
</evidence>
<evidence type="ECO:0000256" key="9">
    <source>
        <dbReference type="ARBA" id="ARBA00023237"/>
    </source>
</evidence>
<evidence type="ECO:0000256" key="6">
    <source>
        <dbReference type="ARBA" id="ARBA00023077"/>
    </source>
</evidence>
<evidence type="ECO:0000313" key="15">
    <source>
        <dbReference type="EMBL" id="MBW8190626.1"/>
    </source>
</evidence>
<dbReference type="InterPro" id="IPR036942">
    <property type="entry name" value="Beta-barrel_TonB_sf"/>
</dbReference>
<feature type="chain" id="PRO_5047016579" evidence="12">
    <location>
        <begin position="29"/>
        <end position="707"/>
    </location>
</feature>
<dbReference type="InterPro" id="IPR037066">
    <property type="entry name" value="Plug_dom_sf"/>
</dbReference>
<dbReference type="Gene3D" id="2.170.130.10">
    <property type="entry name" value="TonB-dependent receptor, plug domain"/>
    <property type="match status" value="1"/>
</dbReference>
<dbReference type="Pfam" id="PF07715">
    <property type="entry name" value="Plug"/>
    <property type="match status" value="1"/>
</dbReference>
<keyword evidence="3 10" id="KW-0813">Transport</keyword>
<keyword evidence="9 10" id="KW-0998">Cell outer membrane</keyword>
<keyword evidence="12" id="KW-0732">Signal</keyword>
<comment type="caution">
    <text evidence="15">The sequence shown here is derived from an EMBL/GenBank/DDBJ whole genome shotgun (WGS) entry which is preliminary data.</text>
</comment>
<evidence type="ECO:0000259" key="14">
    <source>
        <dbReference type="Pfam" id="PF07715"/>
    </source>
</evidence>
<feature type="signal peptide" evidence="12">
    <location>
        <begin position="1"/>
        <end position="28"/>
    </location>
</feature>
<dbReference type="Pfam" id="PF00593">
    <property type="entry name" value="TonB_dep_Rec_b-barrel"/>
    <property type="match status" value="1"/>
</dbReference>
<reference evidence="15" key="1">
    <citation type="submission" date="2021-07" db="EMBL/GenBank/DDBJ databases">
        <title>Neiella marina sp. nov., isolated from the intestinal content of sea cucumber Apostichopus japonicus.</title>
        <authorList>
            <person name="Bai X."/>
        </authorList>
    </citation>
    <scope>NUCLEOTIDE SEQUENCE</scope>
    <source>
        <strain evidence="15">126</strain>
    </source>
</reference>
<name>A0ABS7EE52_9GAMM</name>
<organism evidence="15 16">
    <name type="scientific">Neiella holothuriorum</name>
    <dbReference type="NCBI Taxonomy" id="2870530"/>
    <lineage>
        <taxon>Bacteria</taxon>
        <taxon>Pseudomonadati</taxon>
        <taxon>Pseudomonadota</taxon>
        <taxon>Gammaproteobacteria</taxon>
        <taxon>Alteromonadales</taxon>
        <taxon>Echinimonadaceae</taxon>
        <taxon>Neiella</taxon>
    </lineage>
</organism>
<dbReference type="InterPro" id="IPR039426">
    <property type="entry name" value="TonB-dep_rcpt-like"/>
</dbReference>
<evidence type="ECO:0000256" key="2">
    <source>
        <dbReference type="ARBA" id="ARBA00009810"/>
    </source>
</evidence>
<dbReference type="InterPro" id="IPR010105">
    <property type="entry name" value="TonB_sidphr_rcpt"/>
</dbReference>
<comment type="similarity">
    <text evidence="2 10 11">Belongs to the TonB-dependent receptor family.</text>
</comment>
<evidence type="ECO:0000256" key="11">
    <source>
        <dbReference type="RuleBase" id="RU003357"/>
    </source>
</evidence>
<dbReference type="EMBL" id="JAHZSS010000005">
    <property type="protein sequence ID" value="MBW8190626.1"/>
    <property type="molecule type" value="Genomic_DNA"/>
</dbReference>
<dbReference type="PANTHER" id="PTHR32552">
    <property type="entry name" value="FERRICHROME IRON RECEPTOR-RELATED"/>
    <property type="match status" value="1"/>
</dbReference>
<keyword evidence="7 10" id="KW-0472">Membrane</keyword>
<feature type="domain" description="TonB-dependent receptor plug" evidence="14">
    <location>
        <begin position="61"/>
        <end position="162"/>
    </location>
</feature>
<dbReference type="SUPFAM" id="SSF56935">
    <property type="entry name" value="Porins"/>
    <property type="match status" value="1"/>
</dbReference>
<evidence type="ECO:0000256" key="5">
    <source>
        <dbReference type="ARBA" id="ARBA00022692"/>
    </source>
</evidence>
<dbReference type="RefSeq" id="WP_220103312.1">
    <property type="nucleotide sequence ID" value="NZ_JAHZSS010000005.1"/>
</dbReference>